<dbReference type="Proteomes" id="UP000799324">
    <property type="component" value="Unassembled WGS sequence"/>
</dbReference>
<keyword evidence="3" id="KW-1185">Reference proteome</keyword>
<evidence type="ECO:0000313" key="2">
    <source>
        <dbReference type="EMBL" id="KAF2662959.1"/>
    </source>
</evidence>
<feature type="region of interest" description="Disordered" evidence="1">
    <location>
        <begin position="72"/>
        <end position="119"/>
    </location>
</feature>
<name>A0A6A6TSA8_9PLEO</name>
<protein>
    <submittedName>
        <fullName evidence="2">Uncharacterized protein</fullName>
    </submittedName>
</protein>
<evidence type="ECO:0000256" key="1">
    <source>
        <dbReference type="SAM" id="MobiDB-lite"/>
    </source>
</evidence>
<dbReference type="EMBL" id="MU004288">
    <property type="protein sequence ID" value="KAF2662959.1"/>
    <property type="molecule type" value="Genomic_DNA"/>
</dbReference>
<evidence type="ECO:0000313" key="3">
    <source>
        <dbReference type="Proteomes" id="UP000799324"/>
    </source>
</evidence>
<feature type="compositionally biased region" description="Basic and acidic residues" evidence="1">
    <location>
        <begin position="152"/>
        <end position="178"/>
    </location>
</feature>
<dbReference type="AlphaFoldDB" id="A0A6A6TSA8"/>
<sequence length="178" mass="20061">MAVSAVFSRHSTYISNTTFRTSRLITNKHSSILVPETTTDIPNTATPISYHYTYYIKAQQTVYGVTFRVPKDPHKTMSSNPTDQDVKMTESPEPTTVEMTDAPEPGPEATTNTQGSGLVKLSNGKYVSEEEYAAMVLDQTDPPARSLRGHKRDNEARKDTFRKVEQAEFKRAPWEKKE</sequence>
<proteinExistence type="predicted"/>
<gene>
    <name evidence="2" type="ORF">K491DRAFT_724713</name>
</gene>
<feature type="region of interest" description="Disordered" evidence="1">
    <location>
        <begin position="136"/>
        <end position="178"/>
    </location>
</feature>
<accession>A0A6A6TSA8</accession>
<reference evidence="2" key="1">
    <citation type="journal article" date="2020" name="Stud. Mycol.">
        <title>101 Dothideomycetes genomes: a test case for predicting lifestyles and emergence of pathogens.</title>
        <authorList>
            <person name="Haridas S."/>
            <person name="Albert R."/>
            <person name="Binder M."/>
            <person name="Bloem J."/>
            <person name="Labutti K."/>
            <person name="Salamov A."/>
            <person name="Andreopoulos B."/>
            <person name="Baker S."/>
            <person name="Barry K."/>
            <person name="Bills G."/>
            <person name="Bluhm B."/>
            <person name="Cannon C."/>
            <person name="Castanera R."/>
            <person name="Culley D."/>
            <person name="Daum C."/>
            <person name="Ezra D."/>
            <person name="Gonzalez J."/>
            <person name="Henrissat B."/>
            <person name="Kuo A."/>
            <person name="Liang C."/>
            <person name="Lipzen A."/>
            <person name="Lutzoni F."/>
            <person name="Magnuson J."/>
            <person name="Mondo S."/>
            <person name="Nolan M."/>
            <person name="Ohm R."/>
            <person name="Pangilinan J."/>
            <person name="Park H.-J."/>
            <person name="Ramirez L."/>
            <person name="Alfaro M."/>
            <person name="Sun H."/>
            <person name="Tritt A."/>
            <person name="Yoshinaga Y."/>
            <person name="Zwiers L.-H."/>
            <person name="Turgeon B."/>
            <person name="Goodwin S."/>
            <person name="Spatafora J."/>
            <person name="Crous P."/>
            <person name="Grigoriev I."/>
        </authorList>
    </citation>
    <scope>NUCLEOTIDE SEQUENCE</scope>
    <source>
        <strain evidence="2">CBS 122681</strain>
    </source>
</reference>
<organism evidence="2 3">
    <name type="scientific">Lophiostoma macrostomum CBS 122681</name>
    <dbReference type="NCBI Taxonomy" id="1314788"/>
    <lineage>
        <taxon>Eukaryota</taxon>
        <taxon>Fungi</taxon>
        <taxon>Dikarya</taxon>
        <taxon>Ascomycota</taxon>
        <taxon>Pezizomycotina</taxon>
        <taxon>Dothideomycetes</taxon>
        <taxon>Pleosporomycetidae</taxon>
        <taxon>Pleosporales</taxon>
        <taxon>Lophiostomataceae</taxon>
        <taxon>Lophiostoma</taxon>
    </lineage>
</organism>